<dbReference type="InterPro" id="IPR011257">
    <property type="entry name" value="DNA_glycosylase"/>
</dbReference>
<protein>
    <submittedName>
        <fullName evidence="4">Uncharacterized protein</fullName>
    </submittedName>
</protein>
<dbReference type="AlphaFoldDB" id="A0A7S4AAU8"/>
<evidence type="ECO:0000256" key="2">
    <source>
        <dbReference type="ARBA" id="ARBA00023242"/>
    </source>
</evidence>
<accession>A0A7S4AAU8</accession>
<reference evidence="4" key="1">
    <citation type="submission" date="2021-01" db="EMBL/GenBank/DDBJ databases">
        <authorList>
            <person name="Corre E."/>
            <person name="Pelletier E."/>
            <person name="Niang G."/>
            <person name="Scheremetjew M."/>
            <person name="Finn R."/>
            <person name="Kale V."/>
            <person name="Holt S."/>
            <person name="Cochrane G."/>
            <person name="Meng A."/>
            <person name="Brown T."/>
            <person name="Cohen L."/>
        </authorList>
    </citation>
    <scope>NUCLEOTIDE SEQUENCE</scope>
    <source>
        <strain evidence="4">10249 10 AB</strain>
    </source>
</reference>
<sequence length="554" mass="62953">MRKKGPSGDIAPISVPPAKRNTLQKNRRLKQQVKSRYFPKVDKFSFRFLTRRTPANATKKKKGTQKCKKVTEDDDSIPKSAREGDKIDAYSMLTENTNTQLVALSGATSDYFLCSPSSAYGSVVSLEPLVYTWISRSNRQDIRSNCSRQISPSASIREVCKACEKILREDAFLHFEACPIFREELDAYILNHKFTCGTNNSINVRGKDRKPTCVELVGQWAEEKSLRHLCPNQCYLRAFAPSREWMILRKKLQKLVPIGGVLKDWTCRLVHETELKQRSDLPRIDIERNAEAKIISSVKLLPVQLPRTLFVSLKSSKSFPSYEKALKSILDENDPPTNMICNQISTSSKSKQLTFDEKNYEAAAETVASPFGLLEELFPEEPWRVLISTMLLNKTQRKQNLDGILFHLFQRWPTAESVVEDADDDEEAISLLVFALVRPTGLGRSKAKAFVKLSRDYVALLISKSQEFGPSHCNEKSMITTETSCCCEGMELDLTREEVKQIFNCGDYAADAYQIFVRGDFESPVFSNDDMLLAYVEWKRSLSRLLLSEKVKGK</sequence>
<dbReference type="InterPro" id="IPR045138">
    <property type="entry name" value="MeCP2/MBD4"/>
</dbReference>
<dbReference type="GO" id="GO:0003824">
    <property type="term" value="F:catalytic activity"/>
    <property type="evidence" value="ECO:0007669"/>
    <property type="project" value="InterPro"/>
</dbReference>
<proteinExistence type="predicted"/>
<dbReference type="GO" id="GO:0005634">
    <property type="term" value="C:nucleus"/>
    <property type="evidence" value="ECO:0007669"/>
    <property type="project" value="UniProtKB-SubCell"/>
</dbReference>
<dbReference type="GO" id="GO:0003677">
    <property type="term" value="F:DNA binding"/>
    <property type="evidence" value="ECO:0007669"/>
    <property type="project" value="InterPro"/>
</dbReference>
<gene>
    <name evidence="4" type="ORF">PAUS00366_LOCUS2287</name>
</gene>
<evidence type="ECO:0000256" key="1">
    <source>
        <dbReference type="ARBA" id="ARBA00004123"/>
    </source>
</evidence>
<dbReference type="Gene3D" id="1.10.340.30">
    <property type="entry name" value="Hypothetical protein, domain 2"/>
    <property type="match status" value="1"/>
</dbReference>
<keyword evidence="2" id="KW-0539">Nucleus</keyword>
<feature type="region of interest" description="Disordered" evidence="3">
    <location>
        <begin position="55"/>
        <end position="80"/>
    </location>
</feature>
<dbReference type="PANTHER" id="PTHR15074">
    <property type="entry name" value="METHYL-CPG-BINDING PROTEIN"/>
    <property type="match status" value="1"/>
</dbReference>
<evidence type="ECO:0000256" key="3">
    <source>
        <dbReference type="SAM" id="MobiDB-lite"/>
    </source>
</evidence>
<evidence type="ECO:0000313" key="4">
    <source>
        <dbReference type="EMBL" id="CAE0709567.1"/>
    </source>
</evidence>
<dbReference type="GO" id="GO:0006281">
    <property type="term" value="P:DNA repair"/>
    <property type="evidence" value="ECO:0007669"/>
    <property type="project" value="InterPro"/>
</dbReference>
<dbReference type="EMBL" id="HBIX01003011">
    <property type="protein sequence ID" value="CAE0709567.1"/>
    <property type="molecule type" value="Transcribed_RNA"/>
</dbReference>
<organism evidence="4">
    <name type="scientific">Pseudo-nitzschia australis</name>
    <dbReference type="NCBI Taxonomy" id="44445"/>
    <lineage>
        <taxon>Eukaryota</taxon>
        <taxon>Sar</taxon>
        <taxon>Stramenopiles</taxon>
        <taxon>Ochrophyta</taxon>
        <taxon>Bacillariophyta</taxon>
        <taxon>Bacillariophyceae</taxon>
        <taxon>Bacillariophycidae</taxon>
        <taxon>Bacillariales</taxon>
        <taxon>Bacillariaceae</taxon>
        <taxon>Pseudo-nitzschia</taxon>
    </lineage>
</organism>
<dbReference type="PANTHER" id="PTHR15074:SF0">
    <property type="entry name" value="METHYL-CPG-BINDING DOMAIN PROTEIN 4-LIKE PROTEIN"/>
    <property type="match status" value="1"/>
</dbReference>
<feature type="compositionally biased region" description="Basic residues" evidence="3">
    <location>
        <begin position="58"/>
        <end position="68"/>
    </location>
</feature>
<dbReference type="SUPFAM" id="SSF48150">
    <property type="entry name" value="DNA-glycosylase"/>
    <property type="match status" value="1"/>
</dbReference>
<name>A0A7S4AAU8_9STRA</name>
<feature type="region of interest" description="Disordered" evidence="3">
    <location>
        <begin position="1"/>
        <end position="32"/>
    </location>
</feature>
<comment type="subcellular location">
    <subcellularLocation>
        <location evidence="1">Nucleus</location>
    </subcellularLocation>
</comment>